<feature type="chain" id="PRO_5042838157" description="Kazal-like domain-containing protein" evidence="1">
    <location>
        <begin position="23"/>
        <end position="125"/>
    </location>
</feature>
<dbReference type="Gene3D" id="3.30.60.30">
    <property type="match status" value="2"/>
</dbReference>
<dbReference type="PROSITE" id="PS51465">
    <property type="entry name" value="KAZAL_2"/>
    <property type="match status" value="2"/>
</dbReference>
<dbReference type="InterPro" id="IPR036058">
    <property type="entry name" value="Kazal_dom_sf"/>
</dbReference>
<organism evidence="3 4">
    <name type="scientific">Pyrocoelia pectoralis</name>
    <dbReference type="NCBI Taxonomy" id="417401"/>
    <lineage>
        <taxon>Eukaryota</taxon>
        <taxon>Metazoa</taxon>
        <taxon>Ecdysozoa</taxon>
        <taxon>Arthropoda</taxon>
        <taxon>Hexapoda</taxon>
        <taxon>Insecta</taxon>
        <taxon>Pterygota</taxon>
        <taxon>Neoptera</taxon>
        <taxon>Endopterygota</taxon>
        <taxon>Coleoptera</taxon>
        <taxon>Polyphaga</taxon>
        <taxon>Elateriformia</taxon>
        <taxon>Elateroidea</taxon>
        <taxon>Lampyridae</taxon>
        <taxon>Lampyrinae</taxon>
        <taxon>Pyrocoelia</taxon>
    </lineage>
</organism>
<evidence type="ECO:0000256" key="1">
    <source>
        <dbReference type="SAM" id="SignalP"/>
    </source>
</evidence>
<dbReference type="PANTHER" id="PTHR21131">
    <property type="entry name" value="SERINE-TYPE ENDOPEPTIDASE INHIBITOR"/>
    <property type="match status" value="1"/>
</dbReference>
<evidence type="ECO:0000259" key="2">
    <source>
        <dbReference type="PROSITE" id="PS51465"/>
    </source>
</evidence>
<dbReference type="Proteomes" id="UP001329430">
    <property type="component" value="Chromosome 7"/>
</dbReference>
<feature type="domain" description="Kazal-like" evidence="2">
    <location>
        <begin position="73"/>
        <end position="121"/>
    </location>
</feature>
<reference evidence="3 4" key="1">
    <citation type="journal article" date="2024" name="Insects">
        <title>An Improved Chromosome-Level Genome Assembly of the Firefly Pyrocoelia pectoralis.</title>
        <authorList>
            <person name="Fu X."/>
            <person name="Meyer-Rochow V.B."/>
            <person name="Ballantyne L."/>
            <person name="Zhu X."/>
        </authorList>
    </citation>
    <scope>NUCLEOTIDE SEQUENCE [LARGE SCALE GENOMIC DNA]</scope>
    <source>
        <strain evidence="3">XCY_ONT2</strain>
    </source>
</reference>
<dbReference type="Pfam" id="PF00050">
    <property type="entry name" value="Kazal_1"/>
    <property type="match status" value="2"/>
</dbReference>
<dbReference type="InterPro" id="IPR002350">
    <property type="entry name" value="Kazal_dom"/>
</dbReference>
<comment type="caution">
    <text evidence="3">The sequence shown here is derived from an EMBL/GenBank/DDBJ whole genome shotgun (WGS) entry which is preliminary data.</text>
</comment>
<dbReference type="EMBL" id="JAVRBK010000007">
    <property type="protein sequence ID" value="KAK5641401.1"/>
    <property type="molecule type" value="Genomic_DNA"/>
</dbReference>
<name>A0AAN7VAA5_9COLE</name>
<dbReference type="AlphaFoldDB" id="A0AAN7VAA5"/>
<evidence type="ECO:0000313" key="4">
    <source>
        <dbReference type="Proteomes" id="UP001329430"/>
    </source>
</evidence>
<dbReference type="PANTHER" id="PTHR21131:SF0">
    <property type="entry name" value="GEO10195P1-RELATED"/>
    <property type="match status" value="1"/>
</dbReference>
<dbReference type="CDD" id="cd00104">
    <property type="entry name" value="KAZAL_FS"/>
    <property type="match status" value="2"/>
</dbReference>
<dbReference type="SUPFAM" id="SSF100895">
    <property type="entry name" value="Kazal-type serine protease inhibitors"/>
    <property type="match status" value="2"/>
</dbReference>
<feature type="domain" description="Kazal-like" evidence="2">
    <location>
        <begin position="20"/>
        <end position="68"/>
    </location>
</feature>
<gene>
    <name evidence="3" type="ORF">RI129_009948</name>
</gene>
<dbReference type="InterPro" id="IPR053265">
    <property type="entry name" value="Serpin"/>
</dbReference>
<evidence type="ECO:0000313" key="3">
    <source>
        <dbReference type="EMBL" id="KAK5641401.1"/>
    </source>
</evidence>
<proteinExistence type="predicted"/>
<dbReference type="GO" id="GO:0005615">
    <property type="term" value="C:extracellular space"/>
    <property type="evidence" value="ECO:0007669"/>
    <property type="project" value="TreeGrafter"/>
</dbReference>
<feature type="signal peptide" evidence="1">
    <location>
        <begin position="1"/>
        <end position="22"/>
    </location>
</feature>
<keyword evidence="1" id="KW-0732">Signal</keyword>
<sequence>MKTILLIGALFVALVWIVSTNAEEICPCPRILMPVCASNGRTYNNMCEFECAAKKSNLKLVKRSSCESDVDETNAEEICPCPRNYSPVCASNGRTFNNMCEFECVAKKSNLKLLKRSACEPKVYA</sequence>
<accession>A0AAN7VAA5</accession>
<dbReference type="SMART" id="SM00280">
    <property type="entry name" value="KAZAL"/>
    <property type="match status" value="2"/>
</dbReference>
<keyword evidence="4" id="KW-1185">Reference proteome</keyword>
<protein>
    <recommendedName>
        <fullName evidence="2">Kazal-like domain-containing protein</fullName>
    </recommendedName>
</protein>